<proteinExistence type="predicted"/>
<feature type="domain" description="Mating-type protein A-alpha/beta 1 N-terminal" evidence="2">
    <location>
        <begin position="4"/>
        <end position="85"/>
    </location>
</feature>
<dbReference type="Proteomes" id="UP000292082">
    <property type="component" value="Unassembled WGS sequence"/>
</dbReference>
<dbReference type="EMBL" id="ML145088">
    <property type="protein sequence ID" value="TBU63776.1"/>
    <property type="molecule type" value="Genomic_DNA"/>
</dbReference>
<name>A0A4Q9Q9N2_9APHY</name>
<feature type="region of interest" description="Disordered" evidence="1">
    <location>
        <begin position="102"/>
        <end position="148"/>
    </location>
</feature>
<dbReference type="InterPro" id="IPR024333">
    <property type="entry name" value="Mating-type_A-alpha/beta_1_N"/>
</dbReference>
<reference evidence="3 4" key="1">
    <citation type="submission" date="2019-01" db="EMBL/GenBank/DDBJ databases">
        <title>Draft genome sequences of three monokaryotic isolates of the white-rot basidiomycete fungus Dichomitus squalens.</title>
        <authorList>
            <consortium name="DOE Joint Genome Institute"/>
            <person name="Lopez S.C."/>
            <person name="Andreopoulos B."/>
            <person name="Pangilinan J."/>
            <person name="Lipzen A."/>
            <person name="Riley R."/>
            <person name="Ahrendt S."/>
            <person name="Ng V."/>
            <person name="Barry K."/>
            <person name="Daum C."/>
            <person name="Grigoriev I.V."/>
            <person name="Hilden K.S."/>
            <person name="Makela M.R."/>
            <person name="de Vries R.P."/>
        </authorList>
    </citation>
    <scope>NUCLEOTIDE SEQUENCE [LARGE SCALE GENOMIC DNA]</scope>
    <source>
        <strain evidence="3 4">CBS 464.89</strain>
    </source>
</reference>
<sequence>MHALRDRLLLAEDDFLAALAEGDGAVVAFNERWEALVADVDAVLESTGLDEQTSALVHSVAFRIATLADTSAEVFESSDLITSDLVAQVEDLVSQLRLEDNTLSVSPPPSHPVSLASPSHSTVCPDLEDSASRRKRRGSSNGTPDRRKRQRYVYRLMIEFKTLIPFHT</sequence>
<dbReference type="AlphaFoldDB" id="A0A4Q9Q9N2"/>
<dbReference type="STRING" id="114155.A0A4Q9Q9N2"/>
<organism evidence="3 4">
    <name type="scientific">Dichomitus squalens</name>
    <dbReference type="NCBI Taxonomy" id="114155"/>
    <lineage>
        <taxon>Eukaryota</taxon>
        <taxon>Fungi</taxon>
        <taxon>Dikarya</taxon>
        <taxon>Basidiomycota</taxon>
        <taxon>Agaricomycotina</taxon>
        <taxon>Agaricomycetes</taxon>
        <taxon>Polyporales</taxon>
        <taxon>Polyporaceae</taxon>
        <taxon>Dichomitus</taxon>
    </lineage>
</organism>
<evidence type="ECO:0000256" key="1">
    <source>
        <dbReference type="SAM" id="MobiDB-lite"/>
    </source>
</evidence>
<evidence type="ECO:0000313" key="3">
    <source>
        <dbReference type="EMBL" id="TBU63776.1"/>
    </source>
</evidence>
<evidence type="ECO:0000313" key="4">
    <source>
        <dbReference type="Proteomes" id="UP000292082"/>
    </source>
</evidence>
<dbReference type="Pfam" id="PF12731">
    <property type="entry name" value="Mating_N"/>
    <property type="match status" value="1"/>
</dbReference>
<feature type="compositionally biased region" description="Low complexity" evidence="1">
    <location>
        <begin position="112"/>
        <end position="121"/>
    </location>
</feature>
<accession>A0A4Q9Q9N2</accession>
<protein>
    <recommendedName>
        <fullName evidence="2">Mating-type protein A-alpha/beta 1 N-terminal domain-containing protein</fullName>
    </recommendedName>
</protein>
<keyword evidence="4" id="KW-1185">Reference proteome</keyword>
<evidence type="ECO:0000259" key="2">
    <source>
        <dbReference type="Pfam" id="PF12731"/>
    </source>
</evidence>
<gene>
    <name evidence="3" type="ORF">BD310DRAFT_524044</name>
</gene>